<feature type="transmembrane region" description="Helical" evidence="1">
    <location>
        <begin position="89"/>
        <end position="107"/>
    </location>
</feature>
<protein>
    <submittedName>
        <fullName evidence="2">Phage holin family protein</fullName>
    </submittedName>
</protein>
<dbReference type="EMBL" id="SDWY01000005">
    <property type="protein sequence ID" value="MDN6900969.1"/>
    <property type="molecule type" value="Genomic_DNA"/>
</dbReference>
<keyword evidence="1" id="KW-1133">Transmembrane helix</keyword>
<dbReference type="PANTHER" id="PTHR37309:SF1">
    <property type="entry name" value="SLR0284 PROTEIN"/>
    <property type="match status" value="1"/>
</dbReference>
<name>A0AAJ1VPM5_9LACO</name>
<feature type="transmembrane region" description="Helical" evidence="1">
    <location>
        <begin position="54"/>
        <end position="77"/>
    </location>
</feature>
<feature type="transmembrane region" description="Helical" evidence="1">
    <location>
        <begin position="30"/>
        <end position="47"/>
    </location>
</feature>
<dbReference type="RefSeq" id="WP_301711486.1">
    <property type="nucleotide sequence ID" value="NZ_SDWY01000005.1"/>
</dbReference>
<comment type="caution">
    <text evidence="2">The sequence shown here is derived from an EMBL/GenBank/DDBJ whole genome shotgun (WGS) entry which is preliminary data.</text>
</comment>
<feature type="transmembrane region" description="Helical" evidence="1">
    <location>
        <begin position="7"/>
        <end position="24"/>
    </location>
</feature>
<proteinExistence type="predicted"/>
<dbReference type="Proteomes" id="UP001167919">
    <property type="component" value="Unassembled WGS sequence"/>
</dbReference>
<keyword evidence="1" id="KW-0812">Transmembrane</keyword>
<gene>
    <name evidence="2" type="ORF">EVC35_08225</name>
</gene>
<keyword evidence="1" id="KW-0472">Membrane</keyword>
<evidence type="ECO:0000313" key="3">
    <source>
        <dbReference type="Proteomes" id="UP001167919"/>
    </source>
</evidence>
<accession>A0AAJ1VPM5</accession>
<dbReference type="PANTHER" id="PTHR37309">
    <property type="entry name" value="SLR0284 PROTEIN"/>
    <property type="match status" value="1"/>
</dbReference>
<dbReference type="Pfam" id="PF04020">
    <property type="entry name" value="Phage_holin_4_2"/>
    <property type="match status" value="1"/>
</dbReference>
<dbReference type="AlphaFoldDB" id="A0AAJ1VPM5"/>
<evidence type="ECO:0000256" key="1">
    <source>
        <dbReference type="SAM" id="Phobius"/>
    </source>
</evidence>
<sequence>MSFIYKLIVNTLIFVVFHYLLPNGLTVKDWTSAIVAAVVLALLNTFLKPLLHFISLPITFISLGLFSIVINMIVLAVDDSLVSGITIHGWGWVFILSLIFSFAQSWLTSVER</sequence>
<reference evidence="2" key="1">
    <citation type="submission" date="2019-01" db="EMBL/GenBank/DDBJ databases">
        <title>Oenococcus sicerae UCMA17102.</title>
        <authorList>
            <person name="Cousin F.J."/>
            <person name="Le Guellec R."/>
            <person name="Cretenet M."/>
        </authorList>
    </citation>
    <scope>NUCLEOTIDE SEQUENCE</scope>
    <source>
        <strain evidence="2">UCMA17102</strain>
    </source>
</reference>
<organism evidence="2 3">
    <name type="scientific">Oenococcus sicerae</name>
    <dbReference type="NCBI Taxonomy" id="2203724"/>
    <lineage>
        <taxon>Bacteria</taxon>
        <taxon>Bacillati</taxon>
        <taxon>Bacillota</taxon>
        <taxon>Bacilli</taxon>
        <taxon>Lactobacillales</taxon>
        <taxon>Lactobacillaceae</taxon>
        <taxon>Oenococcus</taxon>
    </lineage>
</organism>
<dbReference type="InterPro" id="IPR007165">
    <property type="entry name" value="Phage_holin_4_2"/>
</dbReference>
<evidence type="ECO:0000313" key="2">
    <source>
        <dbReference type="EMBL" id="MDN6900969.1"/>
    </source>
</evidence>